<evidence type="ECO:0000259" key="1">
    <source>
        <dbReference type="SMART" id="SM01205"/>
    </source>
</evidence>
<feature type="domain" description="1,3-beta-glucan synthase component FKS1-like" evidence="1">
    <location>
        <begin position="188"/>
        <end position="225"/>
    </location>
</feature>
<proteinExistence type="predicted"/>
<gene>
    <name evidence="2" type="ORF">ILEXP_LOCUS46297</name>
</gene>
<organism evidence="2 3">
    <name type="scientific">Ilex paraguariensis</name>
    <name type="common">yerba mate</name>
    <dbReference type="NCBI Taxonomy" id="185542"/>
    <lineage>
        <taxon>Eukaryota</taxon>
        <taxon>Viridiplantae</taxon>
        <taxon>Streptophyta</taxon>
        <taxon>Embryophyta</taxon>
        <taxon>Tracheophyta</taxon>
        <taxon>Spermatophyta</taxon>
        <taxon>Magnoliopsida</taxon>
        <taxon>eudicotyledons</taxon>
        <taxon>Gunneridae</taxon>
        <taxon>Pentapetalae</taxon>
        <taxon>asterids</taxon>
        <taxon>campanulids</taxon>
        <taxon>Aquifoliales</taxon>
        <taxon>Aquifoliaceae</taxon>
        <taxon>Ilex</taxon>
    </lineage>
</organism>
<dbReference type="SMART" id="SM01205">
    <property type="entry name" value="FKS1_dom1"/>
    <property type="match status" value="1"/>
</dbReference>
<accession>A0ABC8U3W4</accession>
<evidence type="ECO:0000313" key="2">
    <source>
        <dbReference type="EMBL" id="CAK9176438.1"/>
    </source>
</evidence>
<dbReference type="InterPro" id="IPR026899">
    <property type="entry name" value="FKS1-like_dom1"/>
</dbReference>
<dbReference type="PANTHER" id="PTHR12741">
    <property type="entry name" value="LYST-INTERACTING PROTEIN LIP5 DOPAMINE RESPONSIVE PROTEIN DRG-1"/>
    <property type="match status" value="1"/>
</dbReference>
<dbReference type="Proteomes" id="UP001642360">
    <property type="component" value="Unassembled WGS sequence"/>
</dbReference>
<dbReference type="PANTHER" id="PTHR12741:SF16">
    <property type="entry name" value="CALLOSE SYNTHASE 7"/>
    <property type="match status" value="1"/>
</dbReference>
<dbReference type="EMBL" id="CAUOFW020006835">
    <property type="protein sequence ID" value="CAK9176438.1"/>
    <property type="molecule type" value="Genomic_DNA"/>
</dbReference>
<dbReference type="Pfam" id="PF14288">
    <property type="entry name" value="FKS1_dom1"/>
    <property type="match status" value="1"/>
</dbReference>
<comment type="caution">
    <text evidence="2">The sequence shown here is derived from an EMBL/GenBank/DDBJ whole genome shotgun (WGS) entry which is preliminary data.</text>
</comment>
<evidence type="ECO:0000313" key="3">
    <source>
        <dbReference type="Proteomes" id="UP001642360"/>
    </source>
</evidence>
<sequence length="225" mass="26285">MAKIYQTASVLYDVLRTVVPSGNVDDETKRYAEDVEKKKEQHEPYNILPLYTVGIKPAIMELPEVVYEIRMESFWIKAALRAIRRVDNLPDTDKSVNDILEWLSSVFGFQKGNVANQREHLILLLANIDARNKNLEVNEQKNLAGYEQLDSGTVTKLMDKIFKNYRSWCAYLHCPSNLEFPERADMQQLELLYIGLYLLIWGEASNIRFMPECICYIFHNEYSYE</sequence>
<name>A0ABC8U3W4_9AQUA</name>
<reference evidence="2 3" key="1">
    <citation type="submission" date="2024-02" db="EMBL/GenBank/DDBJ databases">
        <authorList>
            <person name="Vignale AGUSTIN F."/>
            <person name="Sosa J E."/>
            <person name="Modenutti C."/>
        </authorList>
    </citation>
    <scope>NUCLEOTIDE SEQUENCE [LARGE SCALE GENOMIC DNA]</scope>
</reference>
<dbReference type="AlphaFoldDB" id="A0ABC8U3W4"/>
<keyword evidence="3" id="KW-1185">Reference proteome</keyword>
<protein>
    <recommendedName>
        <fullName evidence="1">1,3-beta-glucan synthase component FKS1-like domain-containing protein</fullName>
    </recommendedName>
</protein>